<dbReference type="Pfam" id="PF00071">
    <property type="entry name" value="Ras"/>
    <property type="match status" value="1"/>
</dbReference>
<dbReference type="SUPFAM" id="SSF49562">
    <property type="entry name" value="C2 domain (Calcium/lipid-binding domain, CaLB)"/>
    <property type="match status" value="1"/>
</dbReference>
<dbReference type="EMBL" id="JAPFFF010000065">
    <property type="protein sequence ID" value="KAK8836500.1"/>
    <property type="molecule type" value="Genomic_DNA"/>
</dbReference>
<gene>
    <name evidence="5" type="ORF">M9Y10_037760</name>
</gene>
<evidence type="ECO:0000256" key="3">
    <source>
        <dbReference type="SAM" id="Phobius"/>
    </source>
</evidence>
<dbReference type="InterPro" id="IPR001806">
    <property type="entry name" value="Small_GTPase"/>
</dbReference>
<keyword evidence="6" id="KW-1185">Reference proteome</keyword>
<dbReference type="CDD" id="cd00030">
    <property type="entry name" value="C2"/>
    <property type="match status" value="1"/>
</dbReference>
<dbReference type="Gene3D" id="3.40.50.300">
    <property type="entry name" value="P-loop containing nucleotide triphosphate hydrolases"/>
    <property type="match status" value="1"/>
</dbReference>
<keyword evidence="3" id="KW-1133">Transmembrane helix</keyword>
<keyword evidence="3" id="KW-0812">Transmembrane</keyword>
<accession>A0ABR2GRF3</accession>
<comment type="caution">
    <text evidence="5">The sequence shown here is derived from an EMBL/GenBank/DDBJ whole genome shotgun (WGS) entry which is preliminary data.</text>
</comment>
<dbReference type="PRINTS" id="PR00449">
    <property type="entry name" value="RASTRNSFRMNG"/>
</dbReference>
<organism evidence="5 6">
    <name type="scientific">Tritrichomonas musculus</name>
    <dbReference type="NCBI Taxonomy" id="1915356"/>
    <lineage>
        <taxon>Eukaryota</taxon>
        <taxon>Metamonada</taxon>
        <taxon>Parabasalia</taxon>
        <taxon>Tritrichomonadida</taxon>
        <taxon>Tritrichomonadidae</taxon>
        <taxon>Tritrichomonas</taxon>
    </lineage>
</organism>
<dbReference type="InterPro" id="IPR035892">
    <property type="entry name" value="C2_domain_sf"/>
</dbReference>
<evidence type="ECO:0000256" key="2">
    <source>
        <dbReference type="ARBA" id="ARBA00023134"/>
    </source>
</evidence>
<proteinExistence type="predicted"/>
<dbReference type="SMART" id="SM00173">
    <property type="entry name" value="RAS"/>
    <property type="match status" value="1"/>
</dbReference>
<dbReference type="InterPro" id="IPR005225">
    <property type="entry name" value="Small_GTP-bd"/>
</dbReference>
<sequence>MDKTNERKKIDSKVVLIGSTSSDKTSIICRALSDEFDSELPATIGACNSAKQVELADATVNLQIWDSSGQERFKTLASMFYRGSTVIIVTFSLIEVYGLDEAREWITCMKKQINEKPILFLVGSKCDIADERVISFDDGLRLADEFNAFYYEVSAKTGCGIKELFTNAAIESAQKLCQEILVVSSIKCNFNAKTLGNMKIENPNIYLTFSIKNNSQVVKNSGLIENTLNPSWDDFIRFCIFDKKPDILIVNIFHKSETDEVNLVGNIEFQISASKKSMKFEKSVYLKKDHFSKKEIARI</sequence>
<dbReference type="PROSITE" id="PS51421">
    <property type="entry name" value="RAS"/>
    <property type="match status" value="1"/>
</dbReference>
<feature type="transmembrane region" description="Helical" evidence="3">
    <location>
        <begin position="79"/>
        <end position="99"/>
    </location>
</feature>
<evidence type="ECO:0000313" key="6">
    <source>
        <dbReference type="Proteomes" id="UP001470230"/>
    </source>
</evidence>
<keyword evidence="2" id="KW-0342">GTP-binding</keyword>
<reference evidence="5 6" key="1">
    <citation type="submission" date="2024-04" db="EMBL/GenBank/DDBJ databases">
        <title>Tritrichomonas musculus Genome.</title>
        <authorList>
            <person name="Alves-Ferreira E."/>
            <person name="Grigg M."/>
            <person name="Lorenzi H."/>
            <person name="Galac M."/>
        </authorList>
    </citation>
    <scope>NUCLEOTIDE SEQUENCE [LARGE SCALE GENOMIC DNA]</scope>
    <source>
        <strain evidence="5 6">EAF2021</strain>
    </source>
</reference>
<keyword evidence="1" id="KW-0547">Nucleotide-binding</keyword>
<name>A0ABR2GRF3_9EUKA</name>
<keyword evidence="3" id="KW-0472">Membrane</keyword>
<dbReference type="SMART" id="SM00175">
    <property type="entry name" value="RAB"/>
    <property type="match status" value="1"/>
</dbReference>
<evidence type="ECO:0000256" key="1">
    <source>
        <dbReference type="ARBA" id="ARBA00022741"/>
    </source>
</evidence>
<dbReference type="InterPro" id="IPR050227">
    <property type="entry name" value="Rab"/>
</dbReference>
<dbReference type="InterPro" id="IPR000008">
    <property type="entry name" value="C2_dom"/>
</dbReference>
<feature type="domain" description="C2" evidence="4">
    <location>
        <begin position="191"/>
        <end position="278"/>
    </location>
</feature>
<evidence type="ECO:0000313" key="5">
    <source>
        <dbReference type="EMBL" id="KAK8836500.1"/>
    </source>
</evidence>
<dbReference type="CDD" id="cd00154">
    <property type="entry name" value="Rab"/>
    <property type="match status" value="1"/>
</dbReference>
<dbReference type="InterPro" id="IPR027417">
    <property type="entry name" value="P-loop_NTPase"/>
</dbReference>
<dbReference type="SUPFAM" id="SSF52540">
    <property type="entry name" value="P-loop containing nucleoside triphosphate hydrolases"/>
    <property type="match status" value="1"/>
</dbReference>
<protein>
    <recommendedName>
        <fullName evidence="4">C2 domain-containing protein</fullName>
    </recommendedName>
</protein>
<dbReference type="PANTHER" id="PTHR47977">
    <property type="entry name" value="RAS-RELATED PROTEIN RAB"/>
    <property type="match status" value="1"/>
</dbReference>
<dbReference type="PROSITE" id="PS51419">
    <property type="entry name" value="RAB"/>
    <property type="match status" value="1"/>
</dbReference>
<dbReference type="SMART" id="SM00174">
    <property type="entry name" value="RHO"/>
    <property type="match status" value="1"/>
</dbReference>
<evidence type="ECO:0000259" key="4">
    <source>
        <dbReference type="Pfam" id="PF00168"/>
    </source>
</evidence>
<dbReference type="Proteomes" id="UP001470230">
    <property type="component" value="Unassembled WGS sequence"/>
</dbReference>
<dbReference type="NCBIfam" id="TIGR00231">
    <property type="entry name" value="small_GTP"/>
    <property type="match status" value="1"/>
</dbReference>
<dbReference type="Pfam" id="PF00168">
    <property type="entry name" value="C2"/>
    <property type="match status" value="1"/>
</dbReference>
<dbReference type="Gene3D" id="2.60.40.150">
    <property type="entry name" value="C2 domain"/>
    <property type="match status" value="1"/>
</dbReference>